<evidence type="ECO:0000313" key="1">
    <source>
        <dbReference type="EMBL" id="ALN60247.1"/>
    </source>
</evidence>
<sequence>MEQSGHGGARRLWVSPVAPLQRGAGMNAILKAASPGDKLRFLNQQMIQSQPCPAAACPR</sequence>
<proteinExistence type="predicted"/>
<accession>A0A0S2DNL9</accession>
<gene>
    <name evidence="1" type="ORF">GLE_4906</name>
</gene>
<dbReference type="EMBL" id="CP013140">
    <property type="protein sequence ID" value="ALN60247.1"/>
    <property type="molecule type" value="Genomic_DNA"/>
</dbReference>
<dbReference type="STRING" id="69.GLE_4906"/>
<reference evidence="1 2" key="1">
    <citation type="submission" date="2015-11" db="EMBL/GenBank/DDBJ databases">
        <title>Genome sequences of Lysobacter enzymogenes strain C3 and Lysobacter antibioticus ATCC 29479.</title>
        <authorList>
            <person name="Kobayashi D.Y."/>
        </authorList>
    </citation>
    <scope>NUCLEOTIDE SEQUENCE [LARGE SCALE GENOMIC DNA]</scope>
    <source>
        <strain evidence="1 2">C3</strain>
    </source>
</reference>
<dbReference type="AlphaFoldDB" id="A0A0S2DNL9"/>
<organism evidence="1 2">
    <name type="scientific">Lysobacter enzymogenes</name>
    <dbReference type="NCBI Taxonomy" id="69"/>
    <lineage>
        <taxon>Bacteria</taxon>
        <taxon>Pseudomonadati</taxon>
        <taxon>Pseudomonadota</taxon>
        <taxon>Gammaproteobacteria</taxon>
        <taxon>Lysobacterales</taxon>
        <taxon>Lysobacteraceae</taxon>
        <taxon>Lysobacter</taxon>
    </lineage>
</organism>
<evidence type="ECO:0000313" key="2">
    <source>
        <dbReference type="Proteomes" id="UP000061569"/>
    </source>
</evidence>
<name>A0A0S2DNL9_LYSEN</name>
<protein>
    <submittedName>
        <fullName evidence="1">Uncharacterized protein</fullName>
    </submittedName>
</protein>
<dbReference type="Proteomes" id="UP000061569">
    <property type="component" value="Chromosome"/>
</dbReference>
<dbReference type="KEGG" id="lez:GLE_4906"/>